<comment type="caution">
    <text evidence="3">The sequence shown here is derived from an EMBL/GenBank/DDBJ whole genome shotgun (WGS) entry which is preliminary data.</text>
</comment>
<dbReference type="Pfam" id="PF22980">
    <property type="entry name" value="Myb_DNA-bind_8"/>
    <property type="match status" value="1"/>
</dbReference>
<dbReference type="AlphaFoldDB" id="A0A438N6T1"/>
<feature type="compositionally biased region" description="Basic and acidic residues" evidence="1">
    <location>
        <begin position="88"/>
        <end position="99"/>
    </location>
</feature>
<dbReference type="InterPro" id="IPR054505">
    <property type="entry name" value="Myb_DNA-bind_8"/>
</dbReference>
<gene>
    <name evidence="3" type="ORF">B0A52_05012</name>
</gene>
<accession>A0A438N6T1</accession>
<evidence type="ECO:0000259" key="2">
    <source>
        <dbReference type="Pfam" id="PF22980"/>
    </source>
</evidence>
<feature type="domain" description="Myb-like DNA-binding" evidence="2">
    <location>
        <begin position="7"/>
        <end position="55"/>
    </location>
</feature>
<feature type="region of interest" description="Disordered" evidence="1">
    <location>
        <begin position="73"/>
        <end position="111"/>
    </location>
</feature>
<organism evidence="3 4">
    <name type="scientific">Exophiala mesophila</name>
    <name type="common">Black yeast-like fungus</name>
    <dbReference type="NCBI Taxonomy" id="212818"/>
    <lineage>
        <taxon>Eukaryota</taxon>
        <taxon>Fungi</taxon>
        <taxon>Dikarya</taxon>
        <taxon>Ascomycota</taxon>
        <taxon>Pezizomycotina</taxon>
        <taxon>Eurotiomycetes</taxon>
        <taxon>Chaetothyriomycetidae</taxon>
        <taxon>Chaetothyriales</taxon>
        <taxon>Herpotrichiellaceae</taxon>
        <taxon>Exophiala</taxon>
    </lineage>
</organism>
<dbReference type="OrthoDB" id="4121160at2759"/>
<evidence type="ECO:0000256" key="1">
    <source>
        <dbReference type="SAM" id="MobiDB-lite"/>
    </source>
</evidence>
<dbReference type="Proteomes" id="UP000288859">
    <property type="component" value="Unassembled WGS sequence"/>
</dbReference>
<evidence type="ECO:0000313" key="3">
    <source>
        <dbReference type="EMBL" id="RVX71440.1"/>
    </source>
</evidence>
<protein>
    <recommendedName>
        <fullName evidence="2">Myb-like DNA-binding domain-containing protein</fullName>
    </recommendedName>
</protein>
<feature type="compositionally biased region" description="Polar residues" evidence="1">
    <location>
        <begin position="100"/>
        <end position="111"/>
    </location>
</feature>
<evidence type="ECO:0000313" key="4">
    <source>
        <dbReference type="Proteomes" id="UP000288859"/>
    </source>
</evidence>
<name>A0A438N6T1_EXOME</name>
<sequence>MAPKGPNDDFEFIMTCLKYSDTKAKPDFNLVAREIGAKSASAAYHRHWGIMKKYGLAGGGIGRARQHGAVGLSADSSASAIKRRGRKSKAETVDVDNGKQSDNNETAATTSKDIIKEEEVNMEGKDIGAIARDRCIRKKKALPVKLEKEDLTDESE</sequence>
<dbReference type="EMBL" id="NAJM01000017">
    <property type="protein sequence ID" value="RVX71440.1"/>
    <property type="molecule type" value="Genomic_DNA"/>
</dbReference>
<reference evidence="3 4" key="1">
    <citation type="submission" date="2017-03" db="EMBL/GenBank/DDBJ databases">
        <title>Genomes of endolithic fungi from Antarctica.</title>
        <authorList>
            <person name="Coleine C."/>
            <person name="Masonjones S."/>
            <person name="Stajich J.E."/>
        </authorList>
    </citation>
    <scope>NUCLEOTIDE SEQUENCE [LARGE SCALE GENOMIC DNA]</scope>
    <source>
        <strain evidence="3 4">CCFEE 6314</strain>
    </source>
</reference>
<proteinExistence type="predicted"/>